<evidence type="ECO:0000313" key="3">
    <source>
        <dbReference type="EMBL" id="SDG40926.1"/>
    </source>
</evidence>
<feature type="compositionally biased region" description="Low complexity" evidence="1">
    <location>
        <begin position="46"/>
        <end position="60"/>
    </location>
</feature>
<evidence type="ECO:0000256" key="1">
    <source>
        <dbReference type="SAM" id="MobiDB-lite"/>
    </source>
</evidence>
<evidence type="ECO:0000256" key="2">
    <source>
        <dbReference type="SAM" id="Phobius"/>
    </source>
</evidence>
<evidence type="ECO:0008006" key="5">
    <source>
        <dbReference type="Google" id="ProtNLM"/>
    </source>
</evidence>
<dbReference type="STRING" id="370764.SAMN04489810_0217"/>
<protein>
    <recommendedName>
        <fullName evidence="5">DUF4232 domain-containing protein</fullName>
    </recommendedName>
</protein>
<organism evidence="3 4">
    <name type="scientific">Microbacterium pygmaeum</name>
    <dbReference type="NCBI Taxonomy" id="370764"/>
    <lineage>
        <taxon>Bacteria</taxon>
        <taxon>Bacillati</taxon>
        <taxon>Actinomycetota</taxon>
        <taxon>Actinomycetes</taxon>
        <taxon>Micrococcales</taxon>
        <taxon>Microbacteriaceae</taxon>
        <taxon>Microbacterium</taxon>
    </lineage>
</organism>
<keyword evidence="2" id="KW-0812">Transmembrane</keyword>
<proteinExistence type="predicted"/>
<dbReference type="OrthoDB" id="5189092at2"/>
<accession>A0A1G7U059</accession>
<sequence>MSSEPPRRRHSPAVYRRRRIVLIVGLLAVIALVWLLIAQPWRAAVTGSTPAPTTSRTSAPVSELPVPGSTTPAADGTGADAAADAPEATPTAQQTPTATPCVAKDVTVEPITDSETYGSGQNPQLSIQLTNNGDEDCSINVGTSSQVFTIKSGDDVWWRSTDCQTEPSDMVVLLAAGQSVSSAAPLAWDRTRSSVDSCGSTDRQVAPGGGASYNLSVEIGGIRSTQAAQLLLY</sequence>
<feature type="region of interest" description="Disordered" evidence="1">
    <location>
        <begin position="45"/>
        <end position="103"/>
    </location>
</feature>
<keyword evidence="2" id="KW-0472">Membrane</keyword>
<dbReference type="EMBL" id="LT629692">
    <property type="protein sequence ID" value="SDG40926.1"/>
    <property type="molecule type" value="Genomic_DNA"/>
</dbReference>
<reference evidence="3 4" key="1">
    <citation type="submission" date="2016-10" db="EMBL/GenBank/DDBJ databases">
        <authorList>
            <person name="de Groot N.N."/>
        </authorList>
    </citation>
    <scope>NUCLEOTIDE SEQUENCE [LARGE SCALE GENOMIC DNA]</scope>
    <source>
        <strain evidence="3 4">DSM 23142</strain>
    </source>
</reference>
<keyword evidence="4" id="KW-1185">Reference proteome</keyword>
<dbReference type="RefSeq" id="WP_091485120.1">
    <property type="nucleotide sequence ID" value="NZ_LT629692.1"/>
</dbReference>
<gene>
    <name evidence="3" type="ORF">SAMN04489810_0217</name>
</gene>
<name>A0A1G7U059_9MICO</name>
<feature type="transmembrane region" description="Helical" evidence="2">
    <location>
        <begin position="20"/>
        <end position="41"/>
    </location>
</feature>
<keyword evidence="2" id="KW-1133">Transmembrane helix</keyword>
<feature type="compositionally biased region" description="Low complexity" evidence="1">
    <location>
        <begin position="70"/>
        <end position="100"/>
    </location>
</feature>
<evidence type="ECO:0000313" key="4">
    <source>
        <dbReference type="Proteomes" id="UP000199009"/>
    </source>
</evidence>
<dbReference type="Proteomes" id="UP000199009">
    <property type="component" value="Chromosome I"/>
</dbReference>
<dbReference type="AlphaFoldDB" id="A0A1G7U059"/>